<proteinExistence type="predicted"/>
<dbReference type="Gene3D" id="1.10.238.160">
    <property type="match status" value="1"/>
</dbReference>
<name>A0A0F9VDN9_9ZZZZ</name>
<protein>
    <recommendedName>
        <fullName evidence="2">Transcriptional regulator</fullName>
    </recommendedName>
</protein>
<dbReference type="Pfam" id="PF05930">
    <property type="entry name" value="Phage_AlpA"/>
    <property type="match status" value="1"/>
</dbReference>
<dbReference type="AlphaFoldDB" id="A0A0F9VDN9"/>
<reference evidence="1" key="1">
    <citation type="journal article" date="2015" name="Nature">
        <title>Complex archaea that bridge the gap between prokaryotes and eukaryotes.</title>
        <authorList>
            <person name="Spang A."/>
            <person name="Saw J.H."/>
            <person name="Jorgensen S.L."/>
            <person name="Zaremba-Niedzwiedzka K."/>
            <person name="Martijn J."/>
            <person name="Lind A.E."/>
            <person name="van Eijk R."/>
            <person name="Schleper C."/>
            <person name="Guy L."/>
            <person name="Ettema T.J."/>
        </authorList>
    </citation>
    <scope>NUCLEOTIDE SEQUENCE</scope>
</reference>
<organism evidence="1">
    <name type="scientific">marine sediment metagenome</name>
    <dbReference type="NCBI Taxonomy" id="412755"/>
    <lineage>
        <taxon>unclassified sequences</taxon>
        <taxon>metagenomes</taxon>
        <taxon>ecological metagenomes</taxon>
    </lineage>
</organism>
<comment type="caution">
    <text evidence="1">The sequence shown here is derived from an EMBL/GenBank/DDBJ whole genome shotgun (WGS) entry which is preliminary data.</text>
</comment>
<dbReference type="InterPro" id="IPR010260">
    <property type="entry name" value="AlpA"/>
</dbReference>
<accession>A0A0F9VDN9</accession>
<evidence type="ECO:0000313" key="1">
    <source>
        <dbReference type="EMBL" id="KKN97862.1"/>
    </source>
</evidence>
<dbReference type="EMBL" id="LAZR01000055">
    <property type="protein sequence ID" value="KKN97862.1"/>
    <property type="molecule type" value="Genomic_DNA"/>
</dbReference>
<evidence type="ECO:0008006" key="2">
    <source>
        <dbReference type="Google" id="ProtNLM"/>
    </source>
</evidence>
<sequence>MRYLSFRDLQAKLGGRGRTTIYRDVDLGRLPKPVKIGSRLYWNEADIDATLQARAEE</sequence>
<gene>
    <name evidence="1" type="ORF">LCGC14_0153780</name>
</gene>